<dbReference type="EMBL" id="JACHLL010000001">
    <property type="protein sequence ID" value="MBB6340425.1"/>
    <property type="molecule type" value="Genomic_DNA"/>
</dbReference>
<comment type="subcellular location">
    <subcellularLocation>
        <location evidence="1">Periplasm</location>
    </subcellularLocation>
</comment>
<dbReference type="AlphaFoldDB" id="A0A7X0BRE6"/>
<dbReference type="GO" id="GO:0042597">
    <property type="term" value="C:periplasmic space"/>
    <property type="evidence" value="ECO:0007669"/>
    <property type="project" value="UniProtKB-SubCell"/>
</dbReference>
<dbReference type="Pfam" id="PF13379">
    <property type="entry name" value="NMT1_2"/>
    <property type="match status" value="1"/>
</dbReference>
<name>A0A7X0BRE6_9PSED</name>
<dbReference type="RefSeq" id="WP_184680462.1">
    <property type="nucleotide sequence ID" value="NZ_JACHLL010000001.1"/>
</dbReference>
<dbReference type="Gene3D" id="3.40.190.10">
    <property type="entry name" value="Periplasmic binding protein-like II"/>
    <property type="match status" value="3"/>
</dbReference>
<gene>
    <name evidence="4" type="ORF">HNP49_000575</name>
</gene>
<evidence type="ECO:0000313" key="4">
    <source>
        <dbReference type="EMBL" id="MBB6340425.1"/>
    </source>
</evidence>
<dbReference type="Proteomes" id="UP000557193">
    <property type="component" value="Unassembled WGS sequence"/>
</dbReference>
<dbReference type="SUPFAM" id="SSF53850">
    <property type="entry name" value="Periplasmic binding protein-like II"/>
    <property type="match status" value="1"/>
</dbReference>
<evidence type="ECO:0000313" key="5">
    <source>
        <dbReference type="Proteomes" id="UP000557193"/>
    </source>
</evidence>
<keyword evidence="3" id="KW-0732">Signal</keyword>
<dbReference type="PANTHER" id="PTHR30024">
    <property type="entry name" value="ALIPHATIC SULFONATES-BINDING PROTEIN-RELATED"/>
    <property type="match status" value="1"/>
</dbReference>
<organism evidence="4 5">
    <name type="scientific">Pseudomonas fluvialis</name>
    <dbReference type="NCBI Taxonomy" id="1793966"/>
    <lineage>
        <taxon>Bacteria</taxon>
        <taxon>Pseudomonadati</taxon>
        <taxon>Pseudomonadota</taxon>
        <taxon>Gammaproteobacteria</taxon>
        <taxon>Pseudomonadales</taxon>
        <taxon>Pseudomonadaceae</taxon>
        <taxon>Pseudomonas</taxon>
    </lineage>
</organism>
<accession>A0A7X0BRE6</accession>
<evidence type="ECO:0000256" key="1">
    <source>
        <dbReference type="ARBA" id="ARBA00004418"/>
    </source>
</evidence>
<comment type="caution">
    <text evidence="4">The sequence shown here is derived from an EMBL/GenBank/DDBJ whole genome shotgun (WGS) entry which is preliminary data.</text>
</comment>
<proteinExistence type="inferred from homology"/>
<protein>
    <submittedName>
        <fullName evidence="4">NitT/TauT family transport system substrate-binding protein</fullName>
    </submittedName>
</protein>
<sequence>MLRSLFIAVILLLSACRETPHPPLRIAINPWPGYEFLYLAERLKLFEAEGVEVRILQFSSLNDSRRAFELGKADGFGGTLIETLIAAQNSQRRPQVVYLPDYSNGGDLIVARRGIDSLKALTGKRVAIEPGTLNGYILARALAHRGVDLHAVRQVGMPQAEMHRALANGEIDAAVTYAPFSVDMLKNPQLQPLFSTREIPGEVLDVLAIDASVVQQRREQVDGLLRAFNRALLYSRAHPQEAYAIMAAREGISAEDFRNAAEHDLKMLDSADQAAFHGPDQRLFKALQATQQVLLDSGELRQPQALATLIAPQP</sequence>
<evidence type="ECO:0000256" key="3">
    <source>
        <dbReference type="ARBA" id="ARBA00022729"/>
    </source>
</evidence>
<comment type="similarity">
    <text evidence="2">Belongs to the bacterial solute-binding protein SsuA/TauA family.</text>
</comment>
<dbReference type="PANTHER" id="PTHR30024:SF47">
    <property type="entry name" value="TAURINE-BINDING PERIPLASMIC PROTEIN"/>
    <property type="match status" value="1"/>
</dbReference>
<reference evidence="4 5" key="1">
    <citation type="submission" date="2020-08" db="EMBL/GenBank/DDBJ databases">
        <title>Functional genomics of gut bacteria from endangered species of beetles.</title>
        <authorList>
            <person name="Carlos-Shanley C."/>
        </authorList>
    </citation>
    <scope>NUCLEOTIDE SEQUENCE [LARGE SCALE GENOMIC DNA]</scope>
    <source>
        <strain evidence="4 5">S00202</strain>
    </source>
</reference>
<keyword evidence="5" id="KW-1185">Reference proteome</keyword>
<evidence type="ECO:0000256" key="2">
    <source>
        <dbReference type="ARBA" id="ARBA00010742"/>
    </source>
</evidence>
<dbReference type="PROSITE" id="PS51257">
    <property type="entry name" value="PROKAR_LIPOPROTEIN"/>
    <property type="match status" value="1"/>
</dbReference>